<evidence type="ECO:0000313" key="2">
    <source>
        <dbReference type="Proteomes" id="UP000199215"/>
    </source>
</evidence>
<dbReference type="InterPro" id="IPR024747">
    <property type="entry name" value="Pyridox_Oxase-rel"/>
</dbReference>
<dbReference type="InterPro" id="IPR012349">
    <property type="entry name" value="Split_barrel_FMN-bd"/>
</dbReference>
<keyword evidence="2" id="KW-1185">Reference proteome</keyword>
<dbReference type="Pfam" id="PF12900">
    <property type="entry name" value="Pyridox_ox_2"/>
    <property type="match status" value="1"/>
</dbReference>
<dbReference type="OrthoDB" id="953at2157"/>
<proteinExistence type="predicted"/>
<dbReference type="SUPFAM" id="SSF50475">
    <property type="entry name" value="FMN-binding split barrel"/>
    <property type="match status" value="1"/>
</dbReference>
<evidence type="ECO:0000313" key="1">
    <source>
        <dbReference type="EMBL" id="SEH42588.1"/>
    </source>
</evidence>
<evidence type="ECO:0008006" key="3">
    <source>
        <dbReference type="Google" id="ProtNLM"/>
    </source>
</evidence>
<dbReference type="Gene3D" id="2.30.110.10">
    <property type="entry name" value="Electron Transport, Fmn-binding Protein, Chain A"/>
    <property type="match status" value="1"/>
</dbReference>
<protein>
    <recommendedName>
        <fullName evidence="3">Pyridoxamine 5'-phosphate oxidase</fullName>
    </recommendedName>
</protein>
<dbReference type="AlphaFoldDB" id="A0A1H6I795"/>
<name>A0A1H6I795_9EURY</name>
<dbReference type="STRING" id="1267564.SAMN05192561_101923"/>
<dbReference type="PANTHER" id="PTHR34071:SF2">
    <property type="entry name" value="FLAVIN-NUCLEOTIDE-BINDING PROTEIN"/>
    <property type="match status" value="1"/>
</dbReference>
<gene>
    <name evidence="1" type="ORF">SAMN05192561_101923</name>
</gene>
<accession>A0A1H6I795</accession>
<reference evidence="1 2" key="1">
    <citation type="submission" date="2016-10" db="EMBL/GenBank/DDBJ databases">
        <authorList>
            <person name="de Groot N.N."/>
        </authorList>
    </citation>
    <scope>NUCLEOTIDE SEQUENCE [LARGE SCALE GENOMIC DNA]</scope>
    <source>
        <strain evidence="1 2">IBRC-M10418</strain>
    </source>
</reference>
<dbReference type="RefSeq" id="WP_092814888.1">
    <property type="nucleotide sequence ID" value="NZ_FNWU01000001.1"/>
</dbReference>
<organism evidence="1 2">
    <name type="scientific">Halopenitus malekzadehii</name>
    <dbReference type="NCBI Taxonomy" id="1267564"/>
    <lineage>
        <taxon>Archaea</taxon>
        <taxon>Methanobacteriati</taxon>
        <taxon>Methanobacteriota</taxon>
        <taxon>Stenosarchaea group</taxon>
        <taxon>Halobacteria</taxon>
        <taxon>Halobacteriales</taxon>
        <taxon>Haloferacaceae</taxon>
        <taxon>Halopenitus</taxon>
    </lineage>
</organism>
<dbReference type="Proteomes" id="UP000199215">
    <property type="component" value="Unassembled WGS sequence"/>
</dbReference>
<dbReference type="PANTHER" id="PTHR34071">
    <property type="entry name" value="5-NITROIMIDAZOLE ANTIBIOTICS RESISTANCE PROTEIN, NIMA-FAMILY-RELATED PROTEIN-RELATED"/>
    <property type="match status" value="1"/>
</dbReference>
<sequence>MSERTPEDVSDSIRYQGKAIDDSEWIPRFLADQETGVLGLVADDDPHLVTQLFVYDAAAGAIFLHGAQAGRAHDLVTTSTQPRASFTTSEQGRYVPADQPVNFTVEYSSVVANGSIDVLSDREEKRRVLELFMEKFAPHLTSGEEYDPIAAESIDRTAVYRLDVETWSGKSGWADADRSDTYDLDAVSDDQ</sequence>
<dbReference type="EMBL" id="FNWU01000001">
    <property type="protein sequence ID" value="SEH42588.1"/>
    <property type="molecule type" value="Genomic_DNA"/>
</dbReference>